<keyword evidence="3" id="KW-0687">Ribonucleoprotein</keyword>
<keyword evidence="6" id="KW-1185">Reference proteome</keyword>
<dbReference type="AlphaFoldDB" id="A0A8H2VKI8"/>
<dbReference type="EMBL" id="CAEFZW010000013">
    <property type="protein sequence ID" value="CAB4257097.1"/>
    <property type="molecule type" value="Genomic_DNA"/>
</dbReference>
<keyword evidence="2" id="KW-0689">Ribosomal protein</keyword>
<accession>A0A8H2VKI8</accession>
<feature type="region of interest" description="Disordered" evidence="4">
    <location>
        <begin position="70"/>
        <end position="108"/>
    </location>
</feature>
<dbReference type="Proteomes" id="UP000644660">
    <property type="component" value="Unassembled WGS sequence"/>
</dbReference>
<sequence length="108" mass="10946">MSDNVEIALSYAALVLADAEVEISSEKLVTLVEAANIPIEGIWADIFAKALEGQNLKDLLVNFSASAAPATAGGAGAAAGAAAGEAAEEAEEEAKEESDDDMGFGLFD</sequence>
<evidence type="ECO:0000256" key="3">
    <source>
        <dbReference type="ARBA" id="ARBA00023274"/>
    </source>
</evidence>
<dbReference type="GO" id="GO:0003746">
    <property type="term" value="F:translation elongation factor activity"/>
    <property type="evidence" value="ECO:0007669"/>
    <property type="project" value="UniProtKB-KW"/>
</dbReference>
<dbReference type="GO" id="GO:0022625">
    <property type="term" value="C:cytosolic large ribosomal subunit"/>
    <property type="evidence" value="ECO:0007669"/>
    <property type="project" value="TreeGrafter"/>
</dbReference>
<dbReference type="PANTHER" id="PTHR45696">
    <property type="entry name" value="60S ACIDIC RIBOSOMAL PROTEIN P1"/>
    <property type="match status" value="1"/>
</dbReference>
<dbReference type="GO" id="GO:0002181">
    <property type="term" value="P:cytoplasmic translation"/>
    <property type="evidence" value="ECO:0007669"/>
    <property type="project" value="TreeGrafter"/>
</dbReference>
<protein>
    <submittedName>
        <fullName evidence="5">Similar to Saccharomyces cerevisiae YDL081C RPP1A Ribosomal stalk protein P1 alpha, involved in the interaction between translational elongation factors and the ribosome</fullName>
    </submittedName>
</protein>
<dbReference type="Pfam" id="PF00428">
    <property type="entry name" value="Ribosomal_60s"/>
    <property type="match status" value="1"/>
</dbReference>
<reference evidence="5 6" key="1">
    <citation type="submission" date="2020-05" db="EMBL/GenBank/DDBJ databases">
        <authorList>
            <person name="Casaregola S."/>
            <person name="Devillers H."/>
            <person name="Grondin C."/>
        </authorList>
    </citation>
    <scope>NUCLEOTIDE SEQUENCE [LARGE SCALE GENOMIC DNA]</scope>
    <source>
        <strain evidence="5 6">CLIB 1767</strain>
    </source>
</reference>
<name>A0A8H2VKI8_9SACH</name>
<dbReference type="CDD" id="cd05831">
    <property type="entry name" value="Ribosomal_P1"/>
    <property type="match status" value="1"/>
</dbReference>
<dbReference type="GO" id="GO:0030295">
    <property type="term" value="F:protein kinase activator activity"/>
    <property type="evidence" value="ECO:0007669"/>
    <property type="project" value="TreeGrafter"/>
</dbReference>
<evidence type="ECO:0000256" key="4">
    <source>
        <dbReference type="SAM" id="MobiDB-lite"/>
    </source>
</evidence>
<organism evidence="5 6">
    <name type="scientific">Maudiozyma barnettii</name>
    <dbReference type="NCBI Taxonomy" id="61262"/>
    <lineage>
        <taxon>Eukaryota</taxon>
        <taxon>Fungi</taxon>
        <taxon>Dikarya</taxon>
        <taxon>Ascomycota</taxon>
        <taxon>Saccharomycotina</taxon>
        <taxon>Saccharomycetes</taxon>
        <taxon>Saccharomycetales</taxon>
        <taxon>Saccharomycetaceae</taxon>
        <taxon>Maudiozyma</taxon>
    </lineage>
</organism>
<dbReference type="Gene3D" id="1.10.10.1410">
    <property type="match status" value="1"/>
</dbReference>
<dbReference type="FunFam" id="1.10.10.1410:FF:000001">
    <property type="entry name" value="60S acidic ribosomal protein P1"/>
    <property type="match status" value="1"/>
</dbReference>
<feature type="compositionally biased region" description="Acidic residues" evidence="4">
    <location>
        <begin position="86"/>
        <end position="102"/>
    </location>
</feature>
<comment type="caution">
    <text evidence="5">The sequence shown here is derived from an EMBL/GenBank/DDBJ whole genome shotgun (WGS) entry which is preliminary data.</text>
</comment>
<dbReference type="GeneID" id="64860205"/>
<dbReference type="GO" id="GO:0043021">
    <property type="term" value="F:ribonucleoprotein complex binding"/>
    <property type="evidence" value="ECO:0007669"/>
    <property type="project" value="TreeGrafter"/>
</dbReference>
<dbReference type="OrthoDB" id="2194681at2759"/>
<evidence type="ECO:0000256" key="1">
    <source>
        <dbReference type="ARBA" id="ARBA00005436"/>
    </source>
</evidence>
<dbReference type="PANTHER" id="PTHR45696:SF10">
    <property type="entry name" value="LARGE RIBOSOMAL SUBUNIT PROTEIN P1"/>
    <property type="match status" value="1"/>
</dbReference>
<gene>
    <name evidence="5" type="ORF">KABA2_13S02904</name>
</gene>
<dbReference type="InterPro" id="IPR038716">
    <property type="entry name" value="P1/P2_N_sf"/>
</dbReference>
<keyword evidence="5" id="KW-0251">Elongation factor</keyword>
<dbReference type="RefSeq" id="XP_041408941.1">
    <property type="nucleotide sequence ID" value="XM_041553007.1"/>
</dbReference>
<keyword evidence="5" id="KW-0648">Protein biosynthesis</keyword>
<dbReference type="HAMAP" id="MF_01478">
    <property type="entry name" value="Ribosomal_L12_arch"/>
    <property type="match status" value="1"/>
</dbReference>
<dbReference type="InterPro" id="IPR027534">
    <property type="entry name" value="Ribosomal_P1/P2"/>
</dbReference>
<evidence type="ECO:0000313" key="5">
    <source>
        <dbReference type="EMBL" id="CAB4257097.1"/>
    </source>
</evidence>
<dbReference type="GO" id="GO:0003735">
    <property type="term" value="F:structural constituent of ribosome"/>
    <property type="evidence" value="ECO:0007669"/>
    <property type="project" value="InterPro"/>
</dbReference>
<proteinExistence type="inferred from homology"/>
<evidence type="ECO:0000256" key="2">
    <source>
        <dbReference type="ARBA" id="ARBA00022980"/>
    </source>
</evidence>
<evidence type="ECO:0000313" key="6">
    <source>
        <dbReference type="Proteomes" id="UP000644660"/>
    </source>
</evidence>
<feature type="compositionally biased region" description="Low complexity" evidence="4">
    <location>
        <begin position="70"/>
        <end position="85"/>
    </location>
</feature>
<comment type="similarity">
    <text evidence="1">Belongs to the eukaryotic ribosomal protein P1/P2 family.</text>
</comment>